<dbReference type="InterPro" id="IPR000184">
    <property type="entry name" value="Bac_surfAg_D15"/>
</dbReference>
<keyword evidence="9" id="KW-1185">Reference proteome</keyword>
<keyword evidence="6" id="KW-0998">Cell outer membrane</keyword>
<dbReference type="Pfam" id="PF01103">
    <property type="entry name" value="Omp85"/>
    <property type="match status" value="1"/>
</dbReference>
<keyword evidence="5" id="KW-0472">Membrane</keyword>
<dbReference type="PANTHER" id="PTHR12815">
    <property type="entry name" value="SORTING AND ASSEMBLY MACHINERY SAMM50 PROTEIN FAMILY MEMBER"/>
    <property type="match status" value="1"/>
</dbReference>
<keyword evidence="4" id="KW-0732">Signal</keyword>
<evidence type="ECO:0000313" key="8">
    <source>
        <dbReference type="EMBL" id="MCC2617593.1"/>
    </source>
</evidence>
<feature type="domain" description="Bacterial surface antigen (D15)" evidence="7">
    <location>
        <begin position="273"/>
        <end position="573"/>
    </location>
</feature>
<dbReference type="Gene3D" id="2.40.160.50">
    <property type="entry name" value="membrane protein fhac: a member of the omp85/tpsb transporter family"/>
    <property type="match status" value="1"/>
</dbReference>
<evidence type="ECO:0000256" key="6">
    <source>
        <dbReference type="ARBA" id="ARBA00023237"/>
    </source>
</evidence>
<accession>A0ABS8GAQ7</accession>
<proteinExistence type="predicted"/>
<dbReference type="PANTHER" id="PTHR12815:SF47">
    <property type="entry name" value="TRANSLOCATION AND ASSEMBLY MODULE SUBUNIT TAMA"/>
    <property type="match status" value="1"/>
</dbReference>
<evidence type="ECO:0000256" key="3">
    <source>
        <dbReference type="ARBA" id="ARBA00022692"/>
    </source>
</evidence>
<name>A0ABS8GAQ7_9ALTE</name>
<evidence type="ECO:0000256" key="1">
    <source>
        <dbReference type="ARBA" id="ARBA00004370"/>
    </source>
</evidence>
<reference evidence="8 9" key="1">
    <citation type="submission" date="2021-10" db="EMBL/GenBank/DDBJ databases">
        <title>Draft genome of Aestuariibacter halophilus JC2043.</title>
        <authorList>
            <person name="Emsley S.A."/>
            <person name="Pfannmuller K.M."/>
            <person name="Ushijima B."/>
            <person name="Saw J.H."/>
            <person name="Videau P."/>
        </authorList>
    </citation>
    <scope>NUCLEOTIDE SEQUENCE [LARGE SCALE GENOMIC DNA]</scope>
    <source>
        <strain evidence="8 9">JC2043</strain>
    </source>
</reference>
<dbReference type="InterPro" id="IPR039910">
    <property type="entry name" value="D15-like"/>
</dbReference>
<sequence>MKGIRQLGIGLLLFASVGVGAMEIVVRGTEHSALTDNIRAHLSMLAWVAQPQDAACPVFEEHLDAARQAVVRAGQGLSYYQLQIDELSVSTDCQRLDLDLRPGPRIKVVEADVALHGAGQSDATLMAVVSKLAPRAGVILDQPGYATFKSRLASVAAQHGYFDAHFTTQQIMIDEAAYTSRIVLHFDTGQRYAFGEVMMDASERAQVLISQVQPFVTGDPYKASLLGEFNRSLKETGYFQQVVARPLVNKAIDYHIPIELIATAKPRDTFNFGVGFSTDTGPRGSVKWQRPWVNRRGHSVTSELFLSSPRQSLTARYKIPLEDPLENYLSIQAGLKAEDDNDTNSETYTLAIQRHWGQAFSDWKRISFIRFEREHFQQGTEPARTTDLLIPGATLSRHRIRGGLDVHWGDRQLLTFEVADRALVSDIDFSRLTFSSAWLRSYGSHRLTARLELGAIATNDFQKVPSSLRYFAGGDQSVRGFAFESLAPRKDGKLEGGRYLNVASVEYSYPVSDQWRLMTFVDVGNATNTPFDRLARGVGAGVSWQSPVGPIRLYLARGHSEWEQTWRLHFAMGPAL</sequence>
<keyword evidence="2" id="KW-1134">Transmembrane beta strand</keyword>
<dbReference type="EMBL" id="JAJEWP010000005">
    <property type="protein sequence ID" value="MCC2617593.1"/>
    <property type="molecule type" value="Genomic_DNA"/>
</dbReference>
<keyword evidence="3" id="KW-0812">Transmembrane</keyword>
<dbReference type="RefSeq" id="WP_229161870.1">
    <property type="nucleotide sequence ID" value="NZ_JAJEWP010000005.1"/>
</dbReference>
<dbReference type="Proteomes" id="UP001520878">
    <property type="component" value="Unassembled WGS sequence"/>
</dbReference>
<evidence type="ECO:0000313" key="9">
    <source>
        <dbReference type="Proteomes" id="UP001520878"/>
    </source>
</evidence>
<organism evidence="8 9">
    <name type="scientific">Fluctibacter halophilus</name>
    <dbReference type="NCBI Taxonomy" id="226011"/>
    <lineage>
        <taxon>Bacteria</taxon>
        <taxon>Pseudomonadati</taxon>
        <taxon>Pseudomonadota</taxon>
        <taxon>Gammaproteobacteria</taxon>
        <taxon>Alteromonadales</taxon>
        <taxon>Alteromonadaceae</taxon>
        <taxon>Fluctibacter</taxon>
    </lineage>
</organism>
<gene>
    <name evidence="8" type="ORF">LJ739_15170</name>
</gene>
<comment type="subcellular location">
    <subcellularLocation>
        <location evidence="1">Membrane</location>
    </subcellularLocation>
</comment>
<evidence type="ECO:0000259" key="7">
    <source>
        <dbReference type="Pfam" id="PF01103"/>
    </source>
</evidence>
<evidence type="ECO:0000256" key="5">
    <source>
        <dbReference type="ARBA" id="ARBA00023136"/>
    </source>
</evidence>
<evidence type="ECO:0000256" key="4">
    <source>
        <dbReference type="ARBA" id="ARBA00022729"/>
    </source>
</evidence>
<evidence type="ECO:0000256" key="2">
    <source>
        <dbReference type="ARBA" id="ARBA00022452"/>
    </source>
</evidence>
<dbReference type="Gene3D" id="3.10.20.310">
    <property type="entry name" value="membrane protein fhac"/>
    <property type="match status" value="2"/>
</dbReference>
<comment type="caution">
    <text evidence="8">The sequence shown here is derived from an EMBL/GenBank/DDBJ whole genome shotgun (WGS) entry which is preliminary data.</text>
</comment>
<protein>
    <submittedName>
        <fullName evidence="8">Autotransporter assembly complex protein TamA</fullName>
    </submittedName>
</protein>